<evidence type="ECO:0000259" key="8">
    <source>
        <dbReference type="PROSITE" id="PS50011"/>
    </source>
</evidence>
<keyword evidence="5" id="KW-0418">Kinase</keyword>
<dbReference type="AlphaFoldDB" id="A0A3P9BC90"/>
<feature type="transmembrane region" description="Helical" evidence="7">
    <location>
        <begin position="36"/>
        <end position="56"/>
    </location>
</feature>
<keyword evidence="4" id="KW-0547">Nucleotide-binding</keyword>
<evidence type="ECO:0000256" key="7">
    <source>
        <dbReference type="SAM" id="Phobius"/>
    </source>
</evidence>
<feature type="domain" description="Protein kinase" evidence="8">
    <location>
        <begin position="1"/>
        <end position="113"/>
    </location>
</feature>
<protein>
    <submittedName>
        <fullName evidence="9">Doublecortin-like kinase 3</fullName>
    </submittedName>
</protein>
<evidence type="ECO:0000256" key="4">
    <source>
        <dbReference type="ARBA" id="ARBA00022741"/>
    </source>
</evidence>
<dbReference type="PROSITE" id="PS50011">
    <property type="entry name" value="PROTEIN_KINASE_DOM"/>
    <property type="match status" value="1"/>
</dbReference>
<dbReference type="Gene3D" id="1.10.510.10">
    <property type="entry name" value="Transferase(Phosphotransferase) domain 1"/>
    <property type="match status" value="1"/>
</dbReference>
<dbReference type="Ensembl" id="ENSMZET00005007828.1">
    <property type="protein sequence ID" value="ENSMZEP00005007512.1"/>
    <property type="gene ID" value="ENSMZEG00005005750.1"/>
</dbReference>
<evidence type="ECO:0000256" key="1">
    <source>
        <dbReference type="ARBA" id="ARBA00006692"/>
    </source>
</evidence>
<keyword evidence="6" id="KW-0067">ATP-binding</keyword>
<evidence type="ECO:0000256" key="3">
    <source>
        <dbReference type="ARBA" id="ARBA00022679"/>
    </source>
</evidence>
<evidence type="ECO:0000313" key="9">
    <source>
        <dbReference type="Ensembl" id="ENSMZEP00005007512.1"/>
    </source>
</evidence>
<name>A0A3P9BC90_9CICH</name>
<dbReference type="PANTHER" id="PTHR24349">
    <property type="entry name" value="SERINE/THREONINE-PROTEIN KINASE"/>
    <property type="match status" value="1"/>
</dbReference>
<reference evidence="9" key="3">
    <citation type="submission" date="2025-09" db="UniProtKB">
        <authorList>
            <consortium name="Ensembl"/>
        </authorList>
    </citation>
    <scope>IDENTIFICATION</scope>
</reference>
<dbReference type="GeneTree" id="ENSGT00940000159476"/>
<dbReference type="SUPFAM" id="SSF56112">
    <property type="entry name" value="Protein kinase-like (PK-like)"/>
    <property type="match status" value="1"/>
</dbReference>
<dbReference type="InterPro" id="IPR000719">
    <property type="entry name" value="Prot_kinase_dom"/>
</dbReference>
<dbReference type="GO" id="GO:0004674">
    <property type="term" value="F:protein serine/threonine kinase activity"/>
    <property type="evidence" value="ECO:0007669"/>
    <property type="project" value="UniProtKB-KW"/>
</dbReference>
<keyword evidence="3" id="KW-0808">Transferase</keyword>
<keyword evidence="10" id="KW-1185">Reference proteome</keyword>
<accession>A0A3P9BC90</accession>
<dbReference type="InterPro" id="IPR050205">
    <property type="entry name" value="CDPK_Ser/Thr_kinases"/>
</dbReference>
<keyword evidence="7" id="KW-0812">Transmembrane</keyword>
<reference evidence="9" key="2">
    <citation type="submission" date="2025-08" db="UniProtKB">
        <authorList>
            <consortium name="Ensembl"/>
        </authorList>
    </citation>
    <scope>IDENTIFICATION</scope>
</reference>
<organism evidence="9 10">
    <name type="scientific">Maylandia zebra</name>
    <name type="common">zebra mbuna</name>
    <dbReference type="NCBI Taxonomy" id="106582"/>
    <lineage>
        <taxon>Eukaryota</taxon>
        <taxon>Metazoa</taxon>
        <taxon>Chordata</taxon>
        <taxon>Craniata</taxon>
        <taxon>Vertebrata</taxon>
        <taxon>Euteleostomi</taxon>
        <taxon>Actinopterygii</taxon>
        <taxon>Neopterygii</taxon>
        <taxon>Teleostei</taxon>
        <taxon>Neoteleostei</taxon>
        <taxon>Acanthomorphata</taxon>
        <taxon>Ovalentaria</taxon>
        <taxon>Cichlomorphae</taxon>
        <taxon>Cichliformes</taxon>
        <taxon>Cichlidae</taxon>
        <taxon>African cichlids</taxon>
        <taxon>Pseudocrenilabrinae</taxon>
        <taxon>Haplochromini</taxon>
        <taxon>Maylandia</taxon>
        <taxon>Maylandia zebra complex</taxon>
    </lineage>
</organism>
<evidence type="ECO:0000313" key="10">
    <source>
        <dbReference type="Proteomes" id="UP000265160"/>
    </source>
</evidence>
<keyword evidence="7" id="KW-1133">Transmembrane helix</keyword>
<comment type="similarity">
    <text evidence="1">Belongs to the protein kinase superfamily. CAMK Ser/Thr protein kinase family.</text>
</comment>
<dbReference type="GO" id="GO:0005524">
    <property type="term" value="F:ATP binding"/>
    <property type="evidence" value="ECO:0007669"/>
    <property type="project" value="UniProtKB-KW"/>
</dbReference>
<keyword evidence="7" id="KW-0472">Membrane</keyword>
<evidence type="ECO:0000256" key="5">
    <source>
        <dbReference type="ARBA" id="ARBA00022777"/>
    </source>
</evidence>
<dbReference type="InterPro" id="IPR011009">
    <property type="entry name" value="Kinase-like_dom_sf"/>
</dbReference>
<evidence type="ECO:0000256" key="2">
    <source>
        <dbReference type="ARBA" id="ARBA00022527"/>
    </source>
</evidence>
<evidence type="ECO:0000256" key="6">
    <source>
        <dbReference type="ARBA" id="ARBA00022840"/>
    </source>
</evidence>
<dbReference type="Pfam" id="PF00069">
    <property type="entry name" value="Pkinase"/>
    <property type="match status" value="1"/>
</dbReference>
<sequence length="144" mass="16191">PTLEFDTLSDFINQNIFTICGTPTYVAPEILCETGYGVAVDVWALGVILYILVCGFPPFRSRNRDQVELFQLINVFFLCVHSCAEARGLIRALLQPDPTVRLTAEQTLLHPWVKAMASTYCSRDINIESAYQSTGNEVILVKRF</sequence>
<keyword evidence="2" id="KW-0723">Serine/threonine-protein kinase</keyword>
<dbReference type="Proteomes" id="UP000265160">
    <property type="component" value="LG22"/>
</dbReference>
<proteinExistence type="inferred from homology"/>
<reference evidence="9 10" key="1">
    <citation type="journal article" date="2014" name="Nature">
        <title>The genomic substrate for adaptive radiation in African cichlid fish.</title>
        <authorList>
            <person name="Brawand D."/>
            <person name="Wagner C.E."/>
            <person name="Li Y.I."/>
            <person name="Malinsky M."/>
            <person name="Keller I."/>
            <person name="Fan S."/>
            <person name="Simakov O."/>
            <person name="Ng A.Y."/>
            <person name="Lim Z.W."/>
            <person name="Bezault E."/>
            <person name="Turner-Maier J."/>
            <person name="Johnson J."/>
            <person name="Alcazar R."/>
            <person name="Noh H.J."/>
            <person name="Russell P."/>
            <person name="Aken B."/>
            <person name="Alfoldi J."/>
            <person name="Amemiya C."/>
            <person name="Azzouzi N."/>
            <person name="Baroiller J.F."/>
            <person name="Barloy-Hubler F."/>
            <person name="Berlin A."/>
            <person name="Bloomquist R."/>
            <person name="Carleton K.L."/>
            <person name="Conte M.A."/>
            <person name="D'Cotta H."/>
            <person name="Eshel O."/>
            <person name="Gaffney L."/>
            <person name="Galibert F."/>
            <person name="Gante H.F."/>
            <person name="Gnerre S."/>
            <person name="Greuter L."/>
            <person name="Guyon R."/>
            <person name="Haddad N.S."/>
            <person name="Haerty W."/>
            <person name="Harris R.M."/>
            <person name="Hofmann H.A."/>
            <person name="Hourlier T."/>
            <person name="Hulata G."/>
            <person name="Jaffe D.B."/>
            <person name="Lara M."/>
            <person name="Lee A.P."/>
            <person name="MacCallum I."/>
            <person name="Mwaiko S."/>
            <person name="Nikaido M."/>
            <person name="Nishihara H."/>
            <person name="Ozouf-Costaz C."/>
            <person name="Penman D.J."/>
            <person name="Przybylski D."/>
            <person name="Rakotomanga M."/>
            <person name="Renn S.C.P."/>
            <person name="Ribeiro F.J."/>
            <person name="Ron M."/>
            <person name="Salzburger W."/>
            <person name="Sanchez-Pulido L."/>
            <person name="Santos M.E."/>
            <person name="Searle S."/>
            <person name="Sharpe T."/>
            <person name="Swofford R."/>
            <person name="Tan F.J."/>
            <person name="Williams L."/>
            <person name="Young S."/>
            <person name="Yin S."/>
            <person name="Okada N."/>
            <person name="Kocher T.D."/>
            <person name="Miska E.A."/>
            <person name="Lander E.S."/>
            <person name="Venkatesh B."/>
            <person name="Fernald R.D."/>
            <person name="Meyer A."/>
            <person name="Ponting C.P."/>
            <person name="Streelman J.T."/>
            <person name="Lindblad-Toh K."/>
            <person name="Seehausen O."/>
            <person name="Di Palma F."/>
        </authorList>
    </citation>
    <scope>NUCLEOTIDE SEQUENCE</scope>
</reference>
<dbReference type="SMART" id="SM00220">
    <property type="entry name" value="S_TKc"/>
    <property type="match status" value="1"/>
</dbReference>